<reference evidence="1" key="1">
    <citation type="submission" date="2020-07" db="EMBL/GenBank/DDBJ databases">
        <title>Clarias magur genome sequencing, assembly and annotation.</title>
        <authorList>
            <person name="Kushwaha B."/>
            <person name="Kumar R."/>
            <person name="Das P."/>
            <person name="Joshi C.G."/>
            <person name="Kumar D."/>
            <person name="Nagpure N.S."/>
            <person name="Pandey M."/>
            <person name="Agarwal S."/>
            <person name="Srivastava S."/>
            <person name="Singh M."/>
            <person name="Sahoo L."/>
            <person name="Jayasankar P."/>
            <person name="Meher P.K."/>
            <person name="Koringa P.G."/>
            <person name="Iquebal M.A."/>
            <person name="Das S.P."/>
            <person name="Bit A."/>
            <person name="Patnaik S."/>
            <person name="Patel N."/>
            <person name="Shah T.M."/>
            <person name="Hinsu A."/>
            <person name="Jena J.K."/>
        </authorList>
    </citation>
    <scope>NUCLEOTIDE SEQUENCE</scope>
    <source>
        <strain evidence="1">CIFAMagur01</strain>
        <tissue evidence="1">Testis</tissue>
    </source>
</reference>
<accession>A0A8J4WYB5</accession>
<sequence length="326" mass="38343">MATANPHQVGNIQWRENSRKKKERFIEGQHVSLDELSEQNVMIKYLGKKIFIPPYPTPVEFWVKDVAHVTNKSGFMAILESELFGPPNSKFSWWDLKINEEEIRAAEARYMQRNFPNQAQEPNEEEPFLEKFTTSPQFQLKTSRYGNYRFTFPLTELMQEYKEQNCGGAEPVLRVYETITYSQEIVYAVLIHSPEDNQRFRIYPLLETSDWVRYNDGKIIWKAQAICETHEFKFNSCEERIQSRAEKQSDFEYYVWDHVSLLFHLPNDASIKIPRRRLIKALDACKLDEIDLSGYQGTKTNEERFLEAETIVGGLKRDLEGFGELL</sequence>
<dbReference type="OrthoDB" id="9942170at2759"/>
<dbReference type="Proteomes" id="UP000727407">
    <property type="component" value="Unassembled WGS sequence"/>
</dbReference>
<evidence type="ECO:0000313" key="2">
    <source>
        <dbReference type="Proteomes" id="UP000727407"/>
    </source>
</evidence>
<protein>
    <submittedName>
        <fullName evidence="1">Uncharacterized protein</fullName>
    </submittedName>
</protein>
<gene>
    <name evidence="1" type="ORF">DAT39_013648</name>
</gene>
<comment type="caution">
    <text evidence="1">The sequence shown here is derived from an EMBL/GenBank/DDBJ whole genome shotgun (WGS) entry which is preliminary data.</text>
</comment>
<evidence type="ECO:0000313" key="1">
    <source>
        <dbReference type="EMBL" id="KAF5896624.1"/>
    </source>
</evidence>
<dbReference type="EMBL" id="QNUK01000269">
    <property type="protein sequence ID" value="KAF5896624.1"/>
    <property type="molecule type" value="Genomic_DNA"/>
</dbReference>
<organism evidence="1 2">
    <name type="scientific">Clarias magur</name>
    <name type="common">Asian catfish</name>
    <name type="synonym">Macropteronotus magur</name>
    <dbReference type="NCBI Taxonomy" id="1594786"/>
    <lineage>
        <taxon>Eukaryota</taxon>
        <taxon>Metazoa</taxon>
        <taxon>Chordata</taxon>
        <taxon>Craniata</taxon>
        <taxon>Vertebrata</taxon>
        <taxon>Euteleostomi</taxon>
        <taxon>Actinopterygii</taxon>
        <taxon>Neopterygii</taxon>
        <taxon>Teleostei</taxon>
        <taxon>Ostariophysi</taxon>
        <taxon>Siluriformes</taxon>
        <taxon>Clariidae</taxon>
        <taxon>Clarias</taxon>
    </lineage>
</organism>
<dbReference type="AlphaFoldDB" id="A0A8J4WYB5"/>
<proteinExistence type="predicted"/>
<keyword evidence="2" id="KW-1185">Reference proteome</keyword>
<name>A0A8J4WYB5_CLAMG</name>